<dbReference type="GO" id="GO:0005524">
    <property type="term" value="F:ATP binding"/>
    <property type="evidence" value="ECO:0007669"/>
    <property type="project" value="UniProtKB-KW"/>
</dbReference>
<dbReference type="GO" id="GO:0016887">
    <property type="term" value="F:ATP hydrolysis activity"/>
    <property type="evidence" value="ECO:0007669"/>
    <property type="project" value="InterPro"/>
</dbReference>
<evidence type="ECO:0000256" key="5">
    <source>
        <dbReference type="ARBA" id="ARBA00056071"/>
    </source>
</evidence>
<gene>
    <name evidence="8" type="ORF">DRJ26_00455</name>
</gene>
<reference evidence="8 9" key="1">
    <citation type="submission" date="2018-06" db="EMBL/GenBank/DDBJ databases">
        <title>Extensive metabolic versatility and redundancy in microbially diverse, dynamic hydrothermal sediments.</title>
        <authorList>
            <person name="Dombrowski N."/>
            <person name="Teske A."/>
            <person name="Baker B.J."/>
        </authorList>
    </citation>
    <scope>NUCLEOTIDE SEQUENCE [LARGE SCALE GENOMIC DNA]</scope>
    <source>
        <strain evidence="8">B20_G2</strain>
    </source>
</reference>
<keyword evidence="2" id="KW-0547">Nucleotide-binding</keyword>
<organism evidence="8 9">
    <name type="scientific">Thermoproteota archaeon</name>
    <dbReference type="NCBI Taxonomy" id="2056631"/>
    <lineage>
        <taxon>Archaea</taxon>
        <taxon>Thermoproteota</taxon>
    </lineage>
</organism>
<dbReference type="Pfam" id="PF12399">
    <property type="entry name" value="BCA_ABC_TP_C"/>
    <property type="match status" value="1"/>
</dbReference>
<comment type="function">
    <text evidence="5">Probable component of a branched-chain amino-acid transport system.</text>
</comment>
<accession>A0A497F9V2</accession>
<comment type="caution">
    <text evidence="8">The sequence shown here is derived from an EMBL/GenBank/DDBJ whole genome shotgun (WGS) entry which is preliminary data.</text>
</comment>
<dbReference type="Proteomes" id="UP000269499">
    <property type="component" value="Unassembled WGS sequence"/>
</dbReference>
<dbReference type="PROSITE" id="PS50893">
    <property type="entry name" value="ABC_TRANSPORTER_2"/>
    <property type="match status" value="1"/>
</dbReference>
<evidence type="ECO:0000256" key="4">
    <source>
        <dbReference type="ARBA" id="ARBA00022970"/>
    </source>
</evidence>
<evidence type="ECO:0000256" key="6">
    <source>
        <dbReference type="ARBA" id="ARBA00072811"/>
    </source>
</evidence>
<proteinExistence type="predicted"/>
<dbReference type="InterPro" id="IPR003593">
    <property type="entry name" value="AAA+_ATPase"/>
</dbReference>
<dbReference type="EMBL" id="QMRA01000003">
    <property type="protein sequence ID" value="RLE55760.1"/>
    <property type="molecule type" value="Genomic_DNA"/>
</dbReference>
<dbReference type="InterPro" id="IPR027417">
    <property type="entry name" value="P-loop_NTPase"/>
</dbReference>
<dbReference type="PANTHER" id="PTHR45772">
    <property type="entry name" value="CONSERVED COMPONENT OF ABC TRANSPORTER FOR NATURAL AMINO ACIDS-RELATED"/>
    <property type="match status" value="1"/>
</dbReference>
<evidence type="ECO:0000256" key="3">
    <source>
        <dbReference type="ARBA" id="ARBA00022840"/>
    </source>
</evidence>
<dbReference type="Pfam" id="PF00005">
    <property type="entry name" value="ABC_tran"/>
    <property type="match status" value="1"/>
</dbReference>
<dbReference type="InterPro" id="IPR051120">
    <property type="entry name" value="ABC_AA/LPS_Transport"/>
</dbReference>
<dbReference type="InterPro" id="IPR003439">
    <property type="entry name" value="ABC_transporter-like_ATP-bd"/>
</dbReference>
<dbReference type="CDD" id="cd03219">
    <property type="entry name" value="ABC_Mj1267_LivG_branched"/>
    <property type="match status" value="1"/>
</dbReference>
<evidence type="ECO:0000256" key="2">
    <source>
        <dbReference type="ARBA" id="ARBA00022741"/>
    </source>
</evidence>
<dbReference type="FunFam" id="3.40.50.300:FF:000421">
    <property type="entry name" value="Branched-chain amino acid ABC transporter ATP-binding protein"/>
    <property type="match status" value="1"/>
</dbReference>
<feature type="domain" description="ABC transporter" evidence="7">
    <location>
        <begin position="6"/>
        <end position="238"/>
    </location>
</feature>
<dbReference type="AlphaFoldDB" id="A0A497F9V2"/>
<dbReference type="GO" id="GO:0006865">
    <property type="term" value="P:amino acid transport"/>
    <property type="evidence" value="ECO:0007669"/>
    <property type="project" value="UniProtKB-KW"/>
</dbReference>
<dbReference type="SUPFAM" id="SSF52540">
    <property type="entry name" value="P-loop containing nucleoside triphosphate hydrolases"/>
    <property type="match status" value="1"/>
</dbReference>
<protein>
    <recommendedName>
        <fullName evidence="6">Probable branched-chain amino acid transport ATP-binding protein LivG</fullName>
    </recommendedName>
</protein>
<keyword evidence="3 8" id="KW-0067">ATP-binding</keyword>
<evidence type="ECO:0000256" key="1">
    <source>
        <dbReference type="ARBA" id="ARBA00022448"/>
    </source>
</evidence>
<dbReference type="Gene3D" id="3.40.50.300">
    <property type="entry name" value="P-loop containing nucleotide triphosphate hydrolases"/>
    <property type="match status" value="1"/>
</dbReference>
<evidence type="ECO:0000313" key="8">
    <source>
        <dbReference type="EMBL" id="RLE55760.1"/>
    </source>
</evidence>
<keyword evidence="1" id="KW-0813">Transport</keyword>
<dbReference type="SMART" id="SM00382">
    <property type="entry name" value="AAA"/>
    <property type="match status" value="1"/>
</dbReference>
<dbReference type="InterPro" id="IPR032823">
    <property type="entry name" value="BCA_ABC_TP_C"/>
</dbReference>
<name>A0A497F9V2_9CREN</name>
<sequence>MSQPLLKVENVTKRFGGLVALDTVSFHVNEGEIVGLIGPNGAGKTTMFNVITGYYKPESGRVYFKGEDITGKPPYVIAKKGIGRTFQIVKPLPGLTVLENVVVGAFMKRDDVEEATRRALEILEFTGLYDKRFVKAGSLNVAQKKRLELARALALEPDLLLLDEAAAGLNPAEIDSILELLREVNKAGKTLLIVEHVMRFVMNISERIVVLHHGKKIAEGTPKQVANDPQVIEAYLGARLEL</sequence>
<dbReference type="GO" id="GO:0005886">
    <property type="term" value="C:plasma membrane"/>
    <property type="evidence" value="ECO:0007669"/>
    <property type="project" value="TreeGrafter"/>
</dbReference>
<evidence type="ECO:0000259" key="7">
    <source>
        <dbReference type="PROSITE" id="PS50893"/>
    </source>
</evidence>
<evidence type="ECO:0000313" key="9">
    <source>
        <dbReference type="Proteomes" id="UP000269499"/>
    </source>
</evidence>
<keyword evidence="4" id="KW-0029">Amino-acid transport</keyword>